<feature type="region of interest" description="Disordered" evidence="1">
    <location>
        <begin position="87"/>
        <end position="111"/>
    </location>
</feature>
<protein>
    <submittedName>
        <fullName evidence="2">Uncharacterized protein</fullName>
    </submittedName>
</protein>
<feature type="compositionally biased region" description="Basic and acidic residues" evidence="1">
    <location>
        <begin position="92"/>
        <end position="111"/>
    </location>
</feature>
<dbReference type="PaxDb" id="4113-PGSC0003DMT400094928"/>
<sequence>MVNTRFNGVRPVAPVNAPAEESATRGHGRDENVEVDNDEDVAQEEKVQAENKGIPPLDLVLAQQIMSFLKGLIGCSNGSPIEGVSVGVNHDGLGRDTRPTPPSKSRESFPL</sequence>
<reference evidence="3" key="1">
    <citation type="journal article" date="2011" name="Nature">
        <title>Genome sequence and analysis of the tuber crop potato.</title>
        <authorList>
            <consortium name="The Potato Genome Sequencing Consortium"/>
        </authorList>
    </citation>
    <scope>NUCLEOTIDE SEQUENCE [LARGE SCALE GENOMIC DNA]</scope>
    <source>
        <strain evidence="3">cv. DM1-3 516 R44</strain>
    </source>
</reference>
<proteinExistence type="predicted"/>
<keyword evidence="3" id="KW-1185">Reference proteome</keyword>
<dbReference type="HOGENOM" id="CLU_2162855_0_0_1"/>
<organism evidence="2 3">
    <name type="scientific">Solanum tuberosum</name>
    <name type="common">Potato</name>
    <dbReference type="NCBI Taxonomy" id="4113"/>
    <lineage>
        <taxon>Eukaryota</taxon>
        <taxon>Viridiplantae</taxon>
        <taxon>Streptophyta</taxon>
        <taxon>Embryophyta</taxon>
        <taxon>Tracheophyta</taxon>
        <taxon>Spermatophyta</taxon>
        <taxon>Magnoliopsida</taxon>
        <taxon>eudicotyledons</taxon>
        <taxon>Gunneridae</taxon>
        <taxon>Pentapetalae</taxon>
        <taxon>asterids</taxon>
        <taxon>lamiids</taxon>
        <taxon>Solanales</taxon>
        <taxon>Solanaceae</taxon>
        <taxon>Solanoideae</taxon>
        <taxon>Solaneae</taxon>
        <taxon>Solanum</taxon>
    </lineage>
</organism>
<evidence type="ECO:0000256" key="1">
    <source>
        <dbReference type="SAM" id="MobiDB-lite"/>
    </source>
</evidence>
<feature type="compositionally biased region" description="Basic and acidic residues" evidence="1">
    <location>
        <begin position="22"/>
        <end position="32"/>
    </location>
</feature>
<dbReference type="EnsemblPlants" id="PGSC0003DMT400094928">
    <property type="protein sequence ID" value="PGSC0003DMT400094928"/>
    <property type="gene ID" value="PGSC0003DMG400044499"/>
</dbReference>
<dbReference type="InParanoid" id="M1DV67"/>
<accession>M1DV67</accession>
<dbReference type="Gramene" id="PGSC0003DMT400094928">
    <property type="protein sequence ID" value="PGSC0003DMT400094928"/>
    <property type="gene ID" value="PGSC0003DMG400044499"/>
</dbReference>
<feature type="region of interest" description="Disordered" evidence="1">
    <location>
        <begin position="1"/>
        <end position="50"/>
    </location>
</feature>
<reference evidence="2" key="2">
    <citation type="submission" date="2015-06" db="UniProtKB">
        <authorList>
            <consortium name="EnsemblPlants"/>
        </authorList>
    </citation>
    <scope>IDENTIFICATION</scope>
    <source>
        <strain evidence="2">DM1-3 516 R44</strain>
    </source>
</reference>
<dbReference type="Proteomes" id="UP000011115">
    <property type="component" value="Unassembled WGS sequence"/>
</dbReference>
<evidence type="ECO:0000313" key="2">
    <source>
        <dbReference type="EnsemblPlants" id="PGSC0003DMT400094928"/>
    </source>
</evidence>
<name>M1DV67_SOLTU</name>
<feature type="compositionally biased region" description="Acidic residues" evidence="1">
    <location>
        <begin position="33"/>
        <end position="42"/>
    </location>
</feature>
<evidence type="ECO:0000313" key="3">
    <source>
        <dbReference type="Proteomes" id="UP000011115"/>
    </source>
</evidence>
<dbReference type="AlphaFoldDB" id="M1DV67"/>